<evidence type="ECO:0000313" key="16">
    <source>
        <dbReference type="Proteomes" id="UP000186922"/>
    </source>
</evidence>
<keyword evidence="7 13" id="KW-0949">S-adenosyl-L-methionine</keyword>
<evidence type="ECO:0000256" key="10">
    <source>
        <dbReference type="ARBA" id="ARBA00023136"/>
    </source>
</evidence>
<dbReference type="PANTHER" id="PTHR12714">
    <property type="entry name" value="PROTEIN-S ISOPRENYLCYSTEINE O-METHYLTRANSFERASE"/>
    <property type="match status" value="1"/>
</dbReference>
<dbReference type="Gene3D" id="1.20.120.1630">
    <property type="match status" value="1"/>
</dbReference>
<comment type="caution">
    <text evidence="14">The sequence shown here is derived from an EMBL/GenBank/DDBJ whole genome shotgun (WGS) entry which is preliminary data.</text>
</comment>
<feature type="transmembrane region" description="Helical" evidence="13">
    <location>
        <begin position="96"/>
        <end position="125"/>
    </location>
</feature>
<dbReference type="Proteomes" id="UP000186922">
    <property type="component" value="Unassembled WGS sequence"/>
</dbReference>
<keyword evidence="10 13" id="KW-0472">Membrane</keyword>
<dbReference type="InterPro" id="IPR007269">
    <property type="entry name" value="ICMT_MeTrfase"/>
</dbReference>
<evidence type="ECO:0000256" key="9">
    <source>
        <dbReference type="ARBA" id="ARBA00022989"/>
    </source>
</evidence>
<keyword evidence="6" id="KW-0808">Transferase</keyword>
<keyword evidence="8 13" id="KW-0812">Transmembrane</keyword>
<dbReference type="STRING" id="947166.A0A1D1W2W3"/>
<protein>
    <recommendedName>
        <fullName evidence="12 13">Protein-S-isoprenylcysteine O-methyltransferase</fullName>
        <ecNumber evidence="4 13">2.1.1.100</ecNumber>
    </recommendedName>
</protein>
<evidence type="ECO:0000256" key="2">
    <source>
        <dbReference type="ARBA" id="ARBA00004141"/>
    </source>
</evidence>
<evidence type="ECO:0000256" key="4">
    <source>
        <dbReference type="ARBA" id="ARBA00012151"/>
    </source>
</evidence>
<dbReference type="Pfam" id="PF04140">
    <property type="entry name" value="ICMT"/>
    <property type="match status" value="1"/>
</dbReference>
<accession>A0A1D1W2W3</accession>
<dbReference type="GO" id="GO:0032259">
    <property type="term" value="P:methylation"/>
    <property type="evidence" value="ECO:0007669"/>
    <property type="project" value="UniProtKB-KW"/>
</dbReference>
<evidence type="ECO:0000256" key="12">
    <source>
        <dbReference type="ARBA" id="ARBA00023656"/>
    </source>
</evidence>
<keyword evidence="16" id="KW-1185">Reference proteome</keyword>
<dbReference type="GO" id="GO:0004671">
    <property type="term" value="F:protein C-terminal S-isoprenylcysteine carboxyl O-methyltransferase activity"/>
    <property type="evidence" value="ECO:0007669"/>
    <property type="project" value="UniProtKB-EC"/>
</dbReference>
<dbReference type="GO" id="GO:0005789">
    <property type="term" value="C:endoplasmic reticulum membrane"/>
    <property type="evidence" value="ECO:0007669"/>
    <property type="project" value="UniProtKB-SubCell"/>
</dbReference>
<evidence type="ECO:0000256" key="11">
    <source>
        <dbReference type="ARBA" id="ARBA00023572"/>
    </source>
</evidence>
<dbReference type="AlphaFoldDB" id="A0A1D1W2W3"/>
<evidence type="ECO:0000256" key="13">
    <source>
        <dbReference type="RuleBase" id="RU362022"/>
    </source>
</evidence>
<evidence type="ECO:0000256" key="5">
    <source>
        <dbReference type="ARBA" id="ARBA00022603"/>
    </source>
</evidence>
<feature type="transmembrane region" description="Helical" evidence="13">
    <location>
        <begin position="43"/>
        <end position="63"/>
    </location>
</feature>
<comment type="similarity">
    <text evidence="3 13">Belongs to the class VI-like SAM-binding methyltransferase superfamily. Isoprenylcysteine carboxyl methyltransferase family.</text>
</comment>
<sequence length="290" mass="32651">MEKETKKSFSDRWRSESWVCLAAFLAALIVTYGIAFRNGTSNLAAHLFSIALTLLAVTVQNYLSPRRSLAEVAIRSLLLGQVAGLGVAVATSSSSIWMFGAYLVFLAGFHWSEYLSVSIFCPLNLSTSSFMLYHSPAYVVATVASWVEFTIIQYFWPGFRNISAISYLGALFCVVGECLRKAAMATASKSFNHVVEDRKREEHQLVTNGIYGICRHPSYLGWWIFAVGTQIALQNPLCALAYFCGAQRFFAERVAYEEERLVDFFGTRYVEYRRRVPLLLPFIRDAGKEE</sequence>
<evidence type="ECO:0000256" key="3">
    <source>
        <dbReference type="ARBA" id="ARBA00009140"/>
    </source>
</evidence>
<gene>
    <name evidence="14" type="primary">RvY_17648</name>
    <name evidence="14" type="synonym">RvY_17648.1</name>
    <name evidence="15" type="synonym">RvY_17648.2</name>
    <name evidence="14" type="ORF">RvY_17648-1</name>
    <name evidence="15" type="ORF">RvY_17648-2</name>
</gene>
<evidence type="ECO:0000256" key="8">
    <source>
        <dbReference type="ARBA" id="ARBA00022692"/>
    </source>
</evidence>
<dbReference type="OrthoDB" id="422086at2759"/>
<reference evidence="14 16" key="1">
    <citation type="journal article" date="2016" name="Nat. Commun.">
        <title>Extremotolerant tardigrade genome and improved radiotolerance of human cultured cells by tardigrade-unique protein.</title>
        <authorList>
            <person name="Hashimoto T."/>
            <person name="Horikawa D.D."/>
            <person name="Saito Y."/>
            <person name="Kuwahara H."/>
            <person name="Kozuka-Hata H."/>
            <person name="Shin-I T."/>
            <person name="Minakuchi Y."/>
            <person name="Ohishi K."/>
            <person name="Motoyama A."/>
            <person name="Aizu T."/>
            <person name="Enomoto A."/>
            <person name="Kondo K."/>
            <person name="Tanaka S."/>
            <person name="Hara Y."/>
            <person name="Koshikawa S."/>
            <person name="Sagara H."/>
            <person name="Miura T."/>
            <person name="Yokobori S."/>
            <person name="Miyagawa K."/>
            <person name="Suzuki Y."/>
            <person name="Kubo T."/>
            <person name="Oyama M."/>
            <person name="Kohara Y."/>
            <person name="Fujiyama A."/>
            <person name="Arakawa K."/>
            <person name="Katayama T."/>
            <person name="Toyoda A."/>
            <person name="Kunieda T."/>
        </authorList>
    </citation>
    <scope>NUCLEOTIDE SEQUENCE [LARGE SCALE GENOMIC DNA]</scope>
    <source>
        <strain evidence="14 16">YOKOZUNA-1</strain>
    </source>
</reference>
<name>A0A1D1W2W3_RAMVA</name>
<dbReference type="EC" id="2.1.1.100" evidence="4 13"/>
<dbReference type="EMBL" id="BDGG01000016">
    <property type="protein sequence ID" value="GAV07866.1"/>
    <property type="molecule type" value="Genomic_DNA"/>
</dbReference>
<proteinExistence type="inferred from homology"/>
<comment type="subcellular location">
    <subcellularLocation>
        <location evidence="13">Endoplasmic reticulum membrane</location>
        <topology evidence="13">Multi-pass membrane protein</topology>
    </subcellularLocation>
    <subcellularLocation>
        <location evidence="2">Membrane</location>
        <topology evidence="2">Multi-pass membrane protein</topology>
    </subcellularLocation>
</comment>
<feature type="transmembrane region" description="Helical" evidence="13">
    <location>
        <begin position="162"/>
        <end position="179"/>
    </location>
</feature>
<evidence type="ECO:0000256" key="7">
    <source>
        <dbReference type="ARBA" id="ARBA00022691"/>
    </source>
</evidence>
<evidence type="ECO:0000256" key="6">
    <source>
        <dbReference type="ARBA" id="ARBA00022679"/>
    </source>
</evidence>
<evidence type="ECO:0000313" key="14">
    <source>
        <dbReference type="EMBL" id="GAV07865.1"/>
    </source>
</evidence>
<dbReference type="PANTHER" id="PTHR12714:SF9">
    <property type="entry name" value="PROTEIN-S-ISOPRENYLCYSTEINE O-METHYLTRANSFERASE"/>
    <property type="match status" value="1"/>
</dbReference>
<keyword evidence="5 13" id="KW-0489">Methyltransferase</keyword>
<evidence type="ECO:0000256" key="1">
    <source>
        <dbReference type="ARBA" id="ARBA00001450"/>
    </source>
</evidence>
<evidence type="ECO:0000313" key="15">
    <source>
        <dbReference type="EMBL" id="GAV07866.1"/>
    </source>
</evidence>
<dbReference type="InterPro" id="IPR025770">
    <property type="entry name" value="PPMT_MeTrfase"/>
</dbReference>
<dbReference type="PROSITE" id="PS51564">
    <property type="entry name" value="SAM_ICMT"/>
    <property type="match status" value="1"/>
</dbReference>
<keyword evidence="9 13" id="KW-1133">Transmembrane helix</keyword>
<comment type="function">
    <text evidence="11">Catalyzes the post-translational methylation of isoprenylated C-terminal cysteine residues.</text>
</comment>
<feature type="transmembrane region" description="Helical" evidence="13">
    <location>
        <begin position="72"/>
        <end position="90"/>
    </location>
</feature>
<keyword evidence="13" id="KW-0256">Endoplasmic reticulum</keyword>
<organism evidence="14 16">
    <name type="scientific">Ramazzottius varieornatus</name>
    <name type="common">Water bear</name>
    <name type="synonym">Tardigrade</name>
    <dbReference type="NCBI Taxonomy" id="947166"/>
    <lineage>
        <taxon>Eukaryota</taxon>
        <taxon>Metazoa</taxon>
        <taxon>Ecdysozoa</taxon>
        <taxon>Tardigrada</taxon>
        <taxon>Eutardigrada</taxon>
        <taxon>Parachela</taxon>
        <taxon>Hypsibioidea</taxon>
        <taxon>Ramazzottiidae</taxon>
        <taxon>Ramazzottius</taxon>
    </lineage>
</organism>
<feature type="transmembrane region" description="Helical" evidence="13">
    <location>
        <begin position="137"/>
        <end position="156"/>
    </location>
</feature>
<comment type="catalytic activity">
    <reaction evidence="1 13">
        <text>[protein]-C-terminal S-[(2E,6E)-farnesyl]-L-cysteine + S-adenosyl-L-methionine = [protein]-C-terminal S-[(2E,6E)-farnesyl]-L-cysteine methyl ester + S-adenosyl-L-homocysteine</text>
        <dbReference type="Rhea" id="RHEA:21672"/>
        <dbReference type="Rhea" id="RHEA-COMP:12125"/>
        <dbReference type="Rhea" id="RHEA-COMP:12126"/>
        <dbReference type="ChEBI" id="CHEBI:57856"/>
        <dbReference type="ChEBI" id="CHEBI:59789"/>
        <dbReference type="ChEBI" id="CHEBI:90510"/>
        <dbReference type="ChEBI" id="CHEBI:90511"/>
        <dbReference type="EC" id="2.1.1.100"/>
    </reaction>
</comment>
<dbReference type="EMBL" id="BDGG01000016">
    <property type="protein sequence ID" value="GAV07865.1"/>
    <property type="molecule type" value="Genomic_DNA"/>
</dbReference>